<dbReference type="Proteomes" id="UP000184089">
    <property type="component" value="Unassembled WGS sequence"/>
</dbReference>
<reference evidence="2 5" key="3">
    <citation type="journal article" date="2019" name="Nat. Med.">
        <title>A library of human gut bacterial isolates paired with longitudinal multiomics data enables mechanistic microbiome research.</title>
        <authorList>
            <person name="Poyet M."/>
            <person name="Groussin M."/>
            <person name="Gibbons S.M."/>
            <person name="Avila-Pacheco J."/>
            <person name="Jiang X."/>
            <person name="Kearney S.M."/>
            <person name="Perrotta A.R."/>
            <person name="Berdy B."/>
            <person name="Zhao S."/>
            <person name="Lieberman T.D."/>
            <person name="Swanson P.K."/>
            <person name="Smith M."/>
            <person name="Roesemann S."/>
            <person name="Alexander J.E."/>
            <person name="Rich S.A."/>
            <person name="Livny J."/>
            <person name="Vlamakis H."/>
            <person name="Clish C."/>
            <person name="Bullock K."/>
            <person name="Deik A."/>
            <person name="Scott J."/>
            <person name="Pierce K.A."/>
            <person name="Xavier R.J."/>
            <person name="Alm E.J."/>
        </authorList>
    </citation>
    <scope>NUCLEOTIDE SEQUENCE [LARGE SCALE GENOMIC DNA]</scope>
    <source>
        <strain evidence="2 5">BIOML-A2</strain>
    </source>
</reference>
<dbReference type="InterPro" id="IPR025641">
    <property type="entry name" value="DUF4340"/>
</dbReference>
<organism evidence="3 4">
    <name type="scientific">Bittarella massiliensis</name>
    <name type="common">ex Durand et al. 2017</name>
    <dbReference type="NCBI Taxonomy" id="1720313"/>
    <lineage>
        <taxon>Bacteria</taxon>
        <taxon>Bacillati</taxon>
        <taxon>Bacillota</taxon>
        <taxon>Clostridia</taxon>
        <taxon>Eubacteriales</taxon>
        <taxon>Oscillospiraceae</taxon>
        <taxon>Bittarella (ex Durand et al. 2017)</taxon>
    </lineage>
</organism>
<evidence type="ECO:0000259" key="1">
    <source>
        <dbReference type="Pfam" id="PF14238"/>
    </source>
</evidence>
<sequence>MNRRQKKTLLILGGVVLLAAVLVGALLLWPKGGDEEGSKVTIPLSQRTPDQVQKITVENELGSYTFERTGTEEWTVPLLRDSGVPIDRTDLTNCARYAAELSAETLVAEDLEKAAEFGLDEPTAFATIEYTDGGKLELEFGDPYTGNNGYYFKLKGENTIYGISLAPVSFLTGSVLDFADLYLSPFDDTSSDNVTSFRFTNKNGAFAVDNIGDQNVIDGYGTYYKYQMTSPVTAYVDPEYFHETFADLMRIQASSAKILNPTEGQLADAGLDEPLSTIELGEGEDFTRILIGKKNGDGYYAMKEGIPVIYRMADYVVTWLDCTPYQMATKALCAPAMSQVSAVEVAFDGESYRFDIADAAQSKATYGGKELNAASFKDAYKLFCSLRSEYTADAPDRIGETEVQIIFHLKDGSTRRVELCSYENRRLAVRVDGSAQYAVRKAAGDAMKNGVKALIAGEAVTASY</sequence>
<name>A0AAQ1RVJ4_9FIRM</name>
<protein>
    <submittedName>
        <fullName evidence="2">DUF4340 domain-containing protein</fullName>
    </submittedName>
</protein>
<dbReference type="EMBL" id="FQVY01000002">
    <property type="protein sequence ID" value="SHF98737.1"/>
    <property type="molecule type" value="Genomic_DNA"/>
</dbReference>
<dbReference type="EMBL" id="WWVX01000006">
    <property type="protein sequence ID" value="MZL70033.1"/>
    <property type="molecule type" value="Genomic_DNA"/>
</dbReference>
<feature type="domain" description="DUF4340" evidence="1">
    <location>
        <begin position="81"/>
        <end position="206"/>
    </location>
</feature>
<dbReference type="AlphaFoldDB" id="A0AAQ1RVJ4"/>
<comment type="caution">
    <text evidence="3">The sequence shown here is derived from an EMBL/GenBank/DDBJ whole genome shotgun (WGS) entry which is preliminary data.</text>
</comment>
<evidence type="ECO:0000313" key="3">
    <source>
        <dbReference type="EMBL" id="SHF98737.1"/>
    </source>
</evidence>
<keyword evidence="5" id="KW-1185">Reference proteome</keyword>
<evidence type="ECO:0000313" key="5">
    <source>
        <dbReference type="Proteomes" id="UP000474718"/>
    </source>
</evidence>
<dbReference type="RefSeq" id="WP_021660031.1">
    <property type="nucleotide sequence ID" value="NZ_FQVY01000002.1"/>
</dbReference>
<feature type="domain" description="DUF4340" evidence="1">
    <location>
        <begin position="227"/>
        <end position="381"/>
    </location>
</feature>
<evidence type="ECO:0000313" key="4">
    <source>
        <dbReference type="Proteomes" id="UP000184089"/>
    </source>
</evidence>
<evidence type="ECO:0000313" key="2">
    <source>
        <dbReference type="EMBL" id="MZL70033.1"/>
    </source>
</evidence>
<reference evidence="3" key="1">
    <citation type="submission" date="2016-11" db="EMBL/GenBank/DDBJ databases">
        <authorList>
            <person name="Varghese N."/>
            <person name="Submissions S."/>
        </authorList>
    </citation>
    <scope>NUCLEOTIDE SEQUENCE</scope>
    <source>
        <strain evidence="3">DSM 4029</strain>
    </source>
</reference>
<gene>
    <name evidence="2" type="ORF">GT747_09745</name>
    <name evidence="3" type="ORF">SAMN05444424_1050</name>
</gene>
<accession>A0AAQ1RVJ4</accession>
<dbReference type="Pfam" id="PF14238">
    <property type="entry name" value="DUF4340"/>
    <property type="match status" value="2"/>
</dbReference>
<proteinExistence type="predicted"/>
<reference evidence="4" key="2">
    <citation type="submission" date="2016-11" db="EMBL/GenBank/DDBJ databases">
        <authorList>
            <person name="Jaros S."/>
            <person name="Januszkiewicz K."/>
            <person name="Wedrychowicz H."/>
        </authorList>
    </citation>
    <scope>NUCLEOTIDE SEQUENCE [LARGE SCALE GENOMIC DNA]</scope>
    <source>
        <strain evidence="4">DSM 4029</strain>
    </source>
</reference>
<dbReference type="Proteomes" id="UP000474718">
    <property type="component" value="Unassembled WGS sequence"/>
</dbReference>